<comment type="caution">
    <text evidence="2">The sequence shown here is derived from an EMBL/GenBank/DDBJ whole genome shotgun (WGS) entry which is preliminary data.</text>
</comment>
<keyword evidence="1" id="KW-0732">Signal</keyword>
<feature type="signal peptide" evidence="1">
    <location>
        <begin position="1"/>
        <end position="24"/>
    </location>
</feature>
<keyword evidence="3" id="KW-1185">Reference proteome</keyword>
<dbReference type="VEuPathDB" id="HostDB:LOC118655447"/>
<evidence type="ECO:0000313" key="2">
    <source>
        <dbReference type="EMBL" id="KAF6268655.1"/>
    </source>
</evidence>
<evidence type="ECO:0000313" key="3">
    <source>
        <dbReference type="Proteomes" id="UP000527355"/>
    </source>
</evidence>
<dbReference type="PANTHER" id="PTHR37404">
    <property type="entry name" value="HCG1796489"/>
    <property type="match status" value="1"/>
</dbReference>
<dbReference type="EMBL" id="JABWUV010000045">
    <property type="protein sequence ID" value="KAF6268655.1"/>
    <property type="molecule type" value="Genomic_DNA"/>
</dbReference>
<reference evidence="2 3" key="1">
    <citation type="journal article" date="2020" name="Nature">
        <title>Six reference-quality genomes reveal evolution of bat adaptations.</title>
        <authorList>
            <person name="Jebb D."/>
            <person name="Huang Z."/>
            <person name="Pippel M."/>
            <person name="Hughes G.M."/>
            <person name="Lavrichenko K."/>
            <person name="Devanna P."/>
            <person name="Winkler S."/>
            <person name="Jermiin L.S."/>
            <person name="Skirmuntt E.C."/>
            <person name="Katzourakis A."/>
            <person name="Burkitt-Gray L."/>
            <person name="Ray D.A."/>
            <person name="Sullivan K.A.M."/>
            <person name="Roscito J.G."/>
            <person name="Kirilenko B.M."/>
            <person name="Davalos L.M."/>
            <person name="Corthals A.P."/>
            <person name="Power M.L."/>
            <person name="Jones G."/>
            <person name="Ransome R.D."/>
            <person name="Dechmann D.K.N."/>
            <person name="Locatelli A.G."/>
            <person name="Puechmaille S.J."/>
            <person name="Fedrigo O."/>
            <person name="Jarvis E.D."/>
            <person name="Hiller M."/>
            <person name="Vernes S.C."/>
            <person name="Myers E.W."/>
            <person name="Teeling E.C."/>
        </authorList>
    </citation>
    <scope>NUCLEOTIDE SEQUENCE [LARGE SCALE GENOMIC DNA]</scope>
    <source>
        <strain evidence="2">MMyoMyo1</strain>
        <tissue evidence="2">Flight muscle</tissue>
    </source>
</reference>
<name>A0A7J7QY53_MYOMY</name>
<protein>
    <submittedName>
        <fullName evidence="2">Uncharacterized protein</fullName>
    </submittedName>
</protein>
<dbReference type="AlphaFoldDB" id="A0A7J7QY53"/>
<sequence>MLPHPSWSLPILLLCLLPSVPVEPHPPPSPLPPFPAPEWDLLSPRVVLSRGAPAGPPLLFLLETGAFGEPPGSPANRSRRGSTVAEPLATAAKRDLHIWAFDEVISRWETTYGAAHRVLKTHGGPYAQPKVPKPKDLARSVGMKDFGEKLSRRGWCLPLTTKHQSSEARAQYSAWPDLHQRARPLRFADHHLTGASQTLIPWRMSPELAGRPLTVSNQGILDRFQLYLPTYAGDFRAYSKKELLPWGHAPQQPPCRPSCRVPPSLRIRVPRVPRARPVPPAVPHRGALSLAQESYSLPLHPLRRLDGFYPGALSWRVPHRNPVPAIYRVPQAYRTESSNYGSSKPALV</sequence>
<evidence type="ECO:0000256" key="1">
    <source>
        <dbReference type="SAM" id="SignalP"/>
    </source>
</evidence>
<gene>
    <name evidence="2" type="ORF">mMyoMyo1_011272</name>
</gene>
<accession>A0A7J7QY53</accession>
<dbReference type="PANTHER" id="PTHR37404:SF1">
    <property type="entry name" value="HCG1796489"/>
    <property type="match status" value="1"/>
</dbReference>
<proteinExistence type="predicted"/>
<dbReference type="InterPro" id="IPR053347">
    <property type="entry name" value="Axonemal_MT_stabilizer"/>
</dbReference>
<organism evidence="2 3">
    <name type="scientific">Myotis myotis</name>
    <name type="common">Greater mouse-eared bat</name>
    <name type="synonym">Vespertilio myotis</name>
    <dbReference type="NCBI Taxonomy" id="51298"/>
    <lineage>
        <taxon>Eukaryota</taxon>
        <taxon>Metazoa</taxon>
        <taxon>Chordata</taxon>
        <taxon>Craniata</taxon>
        <taxon>Vertebrata</taxon>
        <taxon>Euteleostomi</taxon>
        <taxon>Mammalia</taxon>
        <taxon>Eutheria</taxon>
        <taxon>Laurasiatheria</taxon>
        <taxon>Chiroptera</taxon>
        <taxon>Yangochiroptera</taxon>
        <taxon>Vespertilionidae</taxon>
        <taxon>Myotis</taxon>
    </lineage>
</organism>
<dbReference type="Proteomes" id="UP000527355">
    <property type="component" value="Unassembled WGS sequence"/>
</dbReference>
<feature type="chain" id="PRO_5029732306" evidence="1">
    <location>
        <begin position="25"/>
        <end position="348"/>
    </location>
</feature>